<evidence type="ECO:0008006" key="3">
    <source>
        <dbReference type="Google" id="ProtNLM"/>
    </source>
</evidence>
<keyword evidence="2" id="KW-1185">Reference proteome</keyword>
<organism evidence="1 2">
    <name type="scientific">Jaapia argillacea MUCL 33604</name>
    <dbReference type="NCBI Taxonomy" id="933084"/>
    <lineage>
        <taxon>Eukaryota</taxon>
        <taxon>Fungi</taxon>
        <taxon>Dikarya</taxon>
        <taxon>Basidiomycota</taxon>
        <taxon>Agaricomycotina</taxon>
        <taxon>Agaricomycetes</taxon>
        <taxon>Agaricomycetidae</taxon>
        <taxon>Jaapiales</taxon>
        <taxon>Jaapiaceae</taxon>
        <taxon>Jaapia</taxon>
    </lineage>
</organism>
<gene>
    <name evidence="1" type="ORF">JAAARDRAFT_212127</name>
</gene>
<sequence length="220" mass="25546">MGGNLYVKHLLNLIPVVEERPIQGEREPTTAFEFIRPPIPEDWERLDHYRYHVRALRCEDFDFIDGHIFYIIGQYRPGPLFPRLRFLSLRPDYLPIESHKFILQYSPFLTATLRDLEICAYIPDPPGDADEWAAFTHTLPLRCPNIQDFSFIGLPISSSLSFLGHFRYLRRLNFFNGAREALPELDSFTFDAISQLTYLTDLTHLALYGARIAHLSSSVN</sequence>
<evidence type="ECO:0000313" key="2">
    <source>
        <dbReference type="Proteomes" id="UP000027265"/>
    </source>
</evidence>
<name>A0A067P435_9AGAM</name>
<dbReference type="InParanoid" id="A0A067P435"/>
<evidence type="ECO:0000313" key="1">
    <source>
        <dbReference type="EMBL" id="KDQ49673.1"/>
    </source>
</evidence>
<dbReference type="AlphaFoldDB" id="A0A067P435"/>
<dbReference type="HOGENOM" id="CLU_1256200_0_0_1"/>
<accession>A0A067P435</accession>
<proteinExistence type="predicted"/>
<protein>
    <recommendedName>
        <fullName evidence="3">F-box domain-containing protein</fullName>
    </recommendedName>
</protein>
<reference evidence="2" key="1">
    <citation type="journal article" date="2014" name="Proc. Natl. Acad. Sci. U.S.A.">
        <title>Extensive sampling of basidiomycete genomes demonstrates inadequacy of the white-rot/brown-rot paradigm for wood decay fungi.</title>
        <authorList>
            <person name="Riley R."/>
            <person name="Salamov A.A."/>
            <person name="Brown D.W."/>
            <person name="Nagy L.G."/>
            <person name="Floudas D."/>
            <person name="Held B.W."/>
            <person name="Levasseur A."/>
            <person name="Lombard V."/>
            <person name="Morin E."/>
            <person name="Otillar R."/>
            <person name="Lindquist E.A."/>
            <person name="Sun H."/>
            <person name="LaButti K.M."/>
            <person name="Schmutz J."/>
            <person name="Jabbour D."/>
            <person name="Luo H."/>
            <person name="Baker S.E."/>
            <person name="Pisabarro A.G."/>
            <person name="Walton J.D."/>
            <person name="Blanchette R.A."/>
            <person name="Henrissat B."/>
            <person name="Martin F."/>
            <person name="Cullen D."/>
            <person name="Hibbett D.S."/>
            <person name="Grigoriev I.V."/>
        </authorList>
    </citation>
    <scope>NUCLEOTIDE SEQUENCE [LARGE SCALE GENOMIC DNA]</scope>
    <source>
        <strain evidence="2">MUCL 33604</strain>
    </source>
</reference>
<dbReference type="Proteomes" id="UP000027265">
    <property type="component" value="Unassembled WGS sequence"/>
</dbReference>
<dbReference type="EMBL" id="KL197777">
    <property type="protein sequence ID" value="KDQ49673.1"/>
    <property type="molecule type" value="Genomic_DNA"/>
</dbReference>